<dbReference type="EMBL" id="SWBP01000002">
    <property type="protein sequence ID" value="TKB98902.1"/>
    <property type="molecule type" value="Genomic_DNA"/>
</dbReference>
<protein>
    <submittedName>
        <fullName evidence="3">M23 family metallopeptidase</fullName>
    </submittedName>
</protein>
<dbReference type="Pfam" id="PF01551">
    <property type="entry name" value="Peptidase_M23"/>
    <property type="match status" value="2"/>
</dbReference>
<gene>
    <name evidence="3" type="ORF">FA046_07245</name>
</gene>
<dbReference type="InterPro" id="IPR016047">
    <property type="entry name" value="M23ase_b-sheet_dom"/>
</dbReference>
<keyword evidence="4" id="KW-1185">Reference proteome</keyword>
<comment type="caution">
    <text evidence="3">The sequence shown here is derived from an EMBL/GenBank/DDBJ whole genome shotgun (WGS) entry which is preliminary data.</text>
</comment>
<evidence type="ECO:0000256" key="1">
    <source>
        <dbReference type="SAM" id="SignalP"/>
    </source>
</evidence>
<dbReference type="CDD" id="cd12797">
    <property type="entry name" value="M23_peptidase"/>
    <property type="match status" value="1"/>
</dbReference>
<reference evidence="3 4" key="1">
    <citation type="submission" date="2019-04" db="EMBL/GenBank/DDBJ databases">
        <title>Pedobacter sp. AR-3-17 sp. nov., isolated from Arctic soil.</title>
        <authorList>
            <person name="Dahal R.H."/>
            <person name="Kim D.-U."/>
        </authorList>
    </citation>
    <scope>NUCLEOTIDE SEQUENCE [LARGE SCALE GENOMIC DNA]</scope>
    <source>
        <strain evidence="3 4">AR-3-17</strain>
    </source>
</reference>
<feature type="signal peptide" evidence="1">
    <location>
        <begin position="1"/>
        <end position="23"/>
    </location>
</feature>
<evidence type="ECO:0000259" key="2">
    <source>
        <dbReference type="Pfam" id="PF01551"/>
    </source>
</evidence>
<feature type="domain" description="M23ase beta-sheet core" evidence="2">
    <location>
        <begin position="58"/>
        <end position="115"/>
    </location>
</feature>
<feature type="chain" id="PRO_5020663424" evidence="1">
    <location>
        <begin position="24"/>
        <end position="573"/>
    </location>
</feature>
<dbReference type="PANTHER" id="PTHR21666">
    <property type="entry name" value="PEPTIDASE-RELATED"/>
    <property type="match status" value="1"/>
</dbReference>
<keyword evidence="1" id="KW-0732">Signal</keyword>
<dbReference type="Proteomes" id="UP000308181">
    <property type="component" value="Unassembled WGS sequence"/>
</dbReference>
<accession>A0A4U1C094</accession>
<dbReference type="OrthoDB" id="9810477at2"/>
<dbReference type="InterPro" id="IPR011055">
    <property type="entry name" value="Dup_hybrid_motif"/>
</dbReference>
<evidence type="ECO:0000313" key="3">
    <source>
        <dbReference type="EMBL" id="TKB98902.1"/>
    </source>
</evidence>
<dbReference type="Gene3D" id="2.70.70.10">
    <property type="entry name" value="Glucose Permease (Domain IIA)"/>
    <property type="match status" value="1"/>
</dbReference>
<dbReference type="InterPro" id="IPR050570">
    <property type="entry name" value="Cell_wall_metabolism_enzyme"/>
</dbReference>
<feature type="domain" description="M23ase beta-sheet core" evidence="2">
    <location>
        <begin position="145"/>
        <end position="179"/>
    </location>
</feature>
<dbReference type="RefSeq" id="WP_136825716.1">
    <property type="nucleotide sequence ID" value="NZ_SWBP01000002.1"/>
</dbReference>
<sequence length="573" mass="64290">MIKIKKNILFLSILFTLFINTKAQEITQQSIPADYFINPLNIKLLLAGSFGEIRSNHFHAGIDIKTNQREGYPVYAVADGFVSRMRVQIGGYGNAIYINHPNGLSSVYGHLQKFNPRIATMMKGIQYKAKSFTQDIMLTPIEIPVKKGDIIAWSGNTGSSAGPHLHFEIRNTKTEETINPLSLGFQISDHLKPIINGFYIYKTNHNSFNEFTPKQYFQTVGTNGIYTLNKVPVIAVNGEFGFGIMAHDLQDGTSNRNGLYSTTIKLDGNVIYESVINQFAFEVGRAVNAYIDYPAKITSGRVIQKGFVAPNTKVKFYTNVKNNGLIELSDNALHEVQYIVKDINGNQSELKFKIKSNPAAVSKITPSPNKQLMSYQTAHQFENGEVEVNLPKGILYDDLDFKFASLSKPIYGVSKIYQIHNKLTPIHDAFELAIKIDSNVLAYADKMLIVNTESGSQGGEAKNGFIIAKPKTFGNFYVRIDSVAPAIKPINVKEGANLSQQKNMLFKISDQLAGIESFNGYIDGEWVLMEYDLRNGNLWHTFDEKTGFGKHTFKLVVTDRKQNEKTYSINFYR</sequence>
<organism evidence="3 4">
    <name type="scientific">Pedobacter cryophilus</name>
    <dbReference type="NCBI Taxonomy" id="2571271"/>
    <lineage>
        <taxon>Bacteria</taxon>
        <taxon>Pseudomonadati</taxon>
        <taxon>Bacteroidota</taxon>
        <taxon>Sphingobacteriia</taxon>
        <taxon>Sphingobacteriales</taxon>
        <taxon>Sphingobacteriaceae</taxon>
        <taxon>Pedobacter</taxon>
    </lineage>
</organism>
<evidence type="ECO:0000313" key="4">
    <source>
        <dbReference type="Proteomes" id="UP000308181"/>
    </source>
</evidence>
<name>A0A4U1C094_9SPHI</name>
<dbReference type="AlphaFoldDB" id="A0A4U1C094"/>
<dbReference type="SUPFAM" id="SSF51261">
    <property type="entry name" value="Duplicated hybrid motif"/>
    <property type="match status" value="1"/>
</dbReference>
<proteinExistence type="predicted"/>
<dbReference type="PANTHER" id="PTHR21666:SF285">
    <property type="entry name" value="M23 FAMILY METALLOPEPTIDASE"/>
    <property type="match status" value="1"/>
</dbReference>
<dbReference type="GO" id="GO:0004222">
    <property type="term" value="F:metalloendopeptidase activity"/>
    <property type="evidence" value="ECO:0007669"/>
    <property type="project" value="TreeGrafter"/>
</dbReference>